<dbReference type="Gene3D" id="3.20.20.80">
    <property type="entry name" value="Glycosidases"/>
    <property type="match status" value="1"/>
</dbReference>
<dbReference type="SUPFAM" id="SSF49303">
    <property type="entry name" value="beta-Galactosidase/glucuronidase domain"/>
    <property type="match status" value="1"/>
</dbReference>
<keyword evidence="2" id="KW-0378">Hydrolase</keyword>
<evidence type="ECO:0000259" key="5">
    <source>
        <dbReference type="Pfam" id="PF02836"/>
    </source>
</evidence>
<dbReference type="Gene3D" id="2.60.40.10">
    <property type="entry name" value="Immunoglobulins"/>
    <property type="match status" value="1"/>
</dbReference>
<feature type="domain" description="Glycoside hydrolase family 2 immunoglobulin-like beta-sandwich" evidence="4">
    <location>
        <begin position="206"/>
        <end position="306"/>
    </location>
</feature>
<evidence type="ECO:0000259" key="6">
    <source>
        <dbReference type="Pfam" id="PF02837"/>
    </source>
</evidence>
<dbReference type="Proteomes" id="UP000679992">
    <property type="component" value="Unassembled WGS sequence"/>
</dbReference>
<keyword evidence="8" id="KW-1185">Reference proteome</keyword>
<dbReference type="InterPro" id="IPR017853">
    <property type="entry name" value="GH"/>
</dbReference>
<gene>
    <name evidence="7" type="ORF">J42TS3_21110</name>
</gene>
<accession>A0ABQ4MAQ8</accession>
<organism evidence="7 8">
    <name type="scientific">Paenibacillus vini</name>
    <dbReference type="NCBI Taxonomy" id="1476024"/>
    <lineage>
        <taxon>Bacteria</taxon>
        <taxon>Bacillati</taxon>
        <taxon>Bacillota</taxon>
        <taxon>Bacilli</taxon>
        <taxon>Bacillales</taxon>
        <taxon>Paenibacillaceae</taxon>
        <taxon>Paenibacillus</taxon>
    </lineage>
</organism>
<feature type="domain" description="Glycosyl hydrolases family 2 sugar binding" evidence="6">
    <location>
        <begin position="93"/>
        <end position="173"/>
    </location>
</feature>
<dbReference type="EMBL" id="BOSL01000005">
    <property type="protein sequence ID" value="GIP53076.1"/>
    <property type="molecule type" value="Genomic_DNA"/>
</dbReference>
<comment type="caution">
    <text evidence="7">The sequence shown here is derived from an EMBL/GenBank/DDBJ whole genome shotgun (WGS) entry which is preliminary data.</text>
</comment>
<evidence type="ECO:0000313" key="7">
    <source>
        <dbReference type="EMBL" id="GIP53076.1"/>
    </source>
</evidence>
<dbReference type="InterPro" id="IPR008979">
    <property type="entry name" value="Galactose-bd-like_sf"/>
</dbReference>
<dbReference type="InterPro" id="IPR036156">
    <property type="entry name" value="Beta-gal/glucu_dom_sf"/>
</dbReference>
<evidence type="ECO:0000256" key="1">
    <source>
        <dbReference type="ARBA" id="ARBA00007401"/>
    </source>
</evidence>
<dbReference type="RefSeq" id="WP_213654729.1">
    <property type="nucleotide sequence ID" value="NZ_BOSL01000005.1"/>
</dbReference>
<feature type="domain" description="Glycoside hydrolase family 2 catalytic" evidence="5">
    <location>
        <begin position="320"/>
        <end position="498"/>
    </location>
</feature>
<keyword evidence="3" id="KW-0326">Glycosidase</keyword>
<comment type="similarity">
    <text evidence="1">Belongs to the glycosyl hydrolase 2 family.</text>
</comment>
<proteinExistence type="inferred from homology"/>
<dbReference type="PANTHER" id="PTHR42732">
    <property type="entry name" value="BETA-GALACTOSIDASE"/>
    <property type="match status" value="1"/>
</dbReference>
<dbReference type="InterPro" id="IPR006104">
    <property type="entry name" value="Glyco_hydro_2_N"/>
</dbReference>
<name>A0ABQ4MAQ8_9BACL</name>
<evidence type="ECO:0000313" key="8">
    <source>
        <dbReference type="Proteomes" id="UP000679992"/>
    </source>
</evidence>
<dbReference type="SUPFAM" id="SSF49785">
    <property type="entry name" value="Galactose-binding domain-like"/>
    <property type="match status" value="1"/>
</dbReference>
<dbReference type="InterPro" id="IPR006103">
    <property type="entry name" value="Glyco_hydro_2_cat"/>
</dbReference>
<dbReference type="SUPFAM" id="SSF51445">
    <property type="entry name" value="(Trans)glycosidases"/>
    <property type="match status" value="1"/>
</dbReference>
<dbReference type="InterPro" id="IPR013783">
    <property type="entry name" value="Ig-like_fold"/>
</dbReference>
<dbReference type="Pfam" id="PF02836">
    <property type="entry name" value="Glyco_hydro_2_C"/>
    <property type="match status" value="1"/>
</dbReference>
<dbReference type="Pfam" id="PF00703">
    <property type="entry name" value="Glyco_hydro_2"/>
    <property type="match status" value="1"/>
</dbReference>
<dbReference type="InterPro" id="IPR051913">
    <property type="entry name" value="GH2_Domain-Containing"/>
</dbReference>
<protein>
    <submittedName>
        <fullName evidence="7">Beta-galactosidase</fullName>
    </submittedName>
</protein>
<sequence length="635" mass="71948">MQRTEQSGWKAGAGLKTRWGRQVDPQRVLTEYPRPQMVRDEWMNLNGLWEYAITPRAKGSGTPDLWDGLILVPFPVESALSGVQQPLGPGEWLWYRRTFSVPDNWKGRRLLLHFGAVDWETEIWVNGRKAGEHTGGYTPFSLDITGHLNAGNAERSQEQEIIVRVWDPTDTFGQERGKQALNPKGLFYTAVSGIWQTVWLEPVPEAHIASFRLVPDLADGELSVFIHIDSANGGSDSVHNRIEAIAYADGEIVATGGSPVGGELKLYFSKMKLWSPDNPFLYDLTVRLHAEDGSTLDTIQSYFAMRDFRVGKDKAGAVRLLLNGEPLFQHGVLDQGYWPDGLYTAPSDEALAYDVETVKRLGFNMVRKHIKIEPARWYYHCDRLGLIVWQDMINGGGGWNHLHHFILPNFVSAIKVKDDKYKALGRAEISNRDNYRKELKEMVDALYNVPCIGVWVPFNEAWGQFDAADIAEWLKAYDPSRPVDHASGWHDQEAGDFKSVHIYFRKLKMPKKSGSRAVVISEYGGYSLMEEGHVWREGKGFGYRKFKSREALNAAYASLIKKQLKPLVNQGVAAAVYTQLTDVETELNGILTYDREIVKLDEGLLNELHDDLLNELRNELRNELCNDMMEGAEVY</sequence>
<dbReference type="InterPro" id="IPR006102">
    <property type="entry name" value="Ig-like_GH2"/>
</dbReference>
<dbReference type="Gene3D" id="2.60.120.260">
    <property type="entry name" value="Galactose-binding domain-like"/>
    <property type="match status" value="1"/>
</dbReference>
<evidence type="ECO:0000256" key="2">
    <source>
        <dbReference type="ARBA" id="ARBA00022801"/>
    </source>
</evidence>
<reference evidence="7 8" key="1">
    <citation type="submission" date="2021-03" db="EMBL/GenBank/DDBJ databases">
        <title>Antimicrobial resistance genes in bacteria isolated from Japanese honey, and their potential for conferring macrolide and lincosamide resistance in the American foulbrood pathogen Paenibacillus larvae.</title>
        <authorList>
            <person name="Okamoto M."/>
            <person name="Kumagai M."/>
            <person name="Kanamori H."/>
            <person name="Takamatsu D."/>
        </authorList>
    </citation>
    <scope>NUCLEOTIDE SEQUENCE [LARGE SCALE GENOMIC DNA]</scope>
    <source>
        <strain evidence="7 8">J42TS3</strain>
    </source>
</reference>
<dbReference type="PANTHER" id="PTHR42732:SF2">
    <property type="entry name" value="BETA-MANNOSIDASE"/>
    <property type="match status" value="1"/>
</dbReference>
<evidence type="ECO:0000256" key="3">
    <source>
        <dbReference type="ARBA" id="ARBA00023295"/>
    </source>
</evidence>
<evidence type="ECO:0000259" key="4">
    <source>
        <dbReference type="Pfam" id="PF00703"/>
    </source>
</evidence>
<dbReference type="Pfam" id="PF02837">
    <property type="entry name" value="Glyco_hydro_2_N"/>
    <property type="match status" value="1"/>
</dbReference>